<evidence type="ECO:0000313" key="13">
    <source>
        <dbReference type="Proteomes" id="UP001516400"/>
    </source>
</evidence>
<evidence type="ECO:0000256" key="3">
    <source>
        <dbReference type="ARBA" id="ARBA00022490"/>
    </source>
</evidence>
<keyword evidence="6" id="KW-0498">Mitosis</keyword>
<keyword evidence="5" id="KW-0493">Microtubule</keyword>
<protein>
    <recommendedName>
        <fullName evidence="11">HAUS augmin-like complex subunit 3 N-terminal domain-containing protein</fullName>
    </recommendedName>
</protein>
<sequence>MSETTYNGDDLLQVFKVLNIDLGNLNANVVRAWFDTEDENMLNFLNFMCSSISKENVLSALELQEFEALENPLFETELNDAINKLEEENPGLFDSELNQQQVRISSVQLELLEEEEQRLDNLIAINERLQQNLVRTKSCLEEENIALDFKITNTRKKGEELAEVLDQKNMCLYEKLVKELSSLSNFLFNEKEFLDRANLGDFEDTNEFHNKINDVVCKQREVLSVDFSESKINMNSTPDNAKSDLKTFGSQIYSSYFDYLQFKVEEESLEEVLNYLDNFL</sequence>
<keyword evidence="8" id="KW-0206">Cytoskeleton</keyword>
<evidence type="ECO:0000256" key="5">
    <source>
        <dbReference type="ARBA" id="ARBA00022701"/>
    </source>
</evidence>
<dbReference type="AlphaFoldDB" id="A0ABD2MXA4"/>
<dbReference type="GO" id="GO:0051301">
    <property type="term" value="P:cell division"/>
    <property type="evidence" value="ECO:0007669"/>
    <property type="project" value="UniProtKB-KW"/>
</dbReference>
<keyword evidence="3" id="KW-0963">Cytoplasm</keyword>
<comment type="subcellular location">
    <subcellularLocation>
        <location evidence="1">Cytoplasm</location>
        <location evidence="1">Cytoskeleton</location>
        <location evidence="1">Spindle</location>
    </subcellularLocation>
</comment>
<proteinExistence type="inferred from homology"/>
<evidence type="ECO:0000256" key="2">
    <source>
        <dbReference type="ARBA" id="ARBA00009645"/>
    </source>
</evidence>
<keyword evidence="9" id="KW-0131">Cell cycle</keyword>
<evidence type="ECO:0000256" key="4">
    <source>
        <dbReference type="ARBA" id="ARBA00022618"/>
    </source>
</evidence>
<keyword evidence="4" id="KW-0132">Cell division</keyword>
<dbReference type="GO" id="GO:0005819">
    <property type="term" value="C:spindle"/>
    <property type="evidence" value="ECO:0007669"/>
    <property type="project" value="UniProtKB-SubCell"/>
</dbReference>
<dbReference type="InterPro" id="IPR032733">
    <property type="entry name" value="HAUS3_N"/>
</dbReference>
<evidence type="ECO:0000256" key="1">
    <source>
        <dbReference type="ARBA" id="ARBA00004186"/>
    </source>
</evidence>
<gene>
    <name evidence="12" type="ORF">HHI36_021572</name>
</gene>
<dbReference type="GO" id="GO:0005874">
    <property type="term" value="C:microtubule"/>
    <property type="evidence" value="ECO:0007669"/>
    <property type="project" value="UniProtKB-KW"/>
</dbReference>
<keyword evidence="13" id="KW-1185">Reference proteome</keyword>
<dbReference type="EMBL" id="JABFTP020000042">
    <property type="protein sequence ID" value="KAL3271073.1"/>
    <property type="molecule type" value="Genomic_DNA"/>
</dbReference>
<evidence type="ECO:0000256" key="6">
    <source>
        <dbReference type="ARBA" id="ARBA00022776"/>
    </source>
</evidence>
<reference evidence="12 13" key="1">
    <citation type="journal article" date="2021" name="BMC Biol.">
        <title>Horizontally acquired antibacterial genes associated with adaptive radiation of ladybird beetles.</title>
        <authorList>
            <person name="Li H.S."/>
            <person name="Tang X.F."/>
            <person name="Huang Y.H."/>
            <person name="Xu Z.Y."/>
            <person name="Chen M.L."/>
            <person name="Du X.Y."/>
            <person name="Qiu B.Y."/>
            <person name="Chen P.T."/>
            <person name="Zhang W."/>
            <person name="Slipinski A."/>
            <person name="Escalona H.E."/>
            <person name="Waterhouse R.M."/>
            <person name="Zwick A."/>
            <person name="Pang H."/>
        </authorList>
    </citation>
    <scope>NUCLEOTIDE SEQUENCE [LARGE SCALE GENOMIC DNA]</scope>
    <source>
        <strain evidence="12">SYSU2018</strain>
    </source>
</reference>
<dbReference type="Proteomes" id="UP001516400">
    <property type="component" value="Unassembled WGS sequence"/>
</dbReference>
<feature type="coiled-coil region" evidence="10">
    <location>
        <begin position="97"/>
        <end position="132"/>
    </location>
</feature>
<keyword evidence="7 10" id="KW-0175">Coiled coil</keyword>
<comment type="caution">
    <text evidence="12">The sequence shown here is derived from an EMBL/GenBank/DDBJ whole genome shotgun (WGS) entry which is preliminary data.</text>
</comment>
<dbReference type="Pfam" id="PF14932">
    <property type="entry name" value="HAUS-augmin3"/>
    <property type="match status" value="1"/>
</dbReference>
<feature type="domain" description="HAUS augmin-like complex subunit 3 N-terminal" evidence="11">
    <location>
        <begin position="37"/>
        <end position="190"/>
    </location>
</feature>
<evidence type="ECO:0000313" key="12">
    <source>
        <dbReference type="EMBL" id="KAL3271073.1"/>
    </source>
</evidence>
<accession>A0ABD2MXA4</accession>
<evidence type="ECO:0000256" key="8">
    <source>
        <dbReference type="ARBA" id="ARBA00023212"/>
    </source>
</evidence>
<organism evidence="12 13">
    <name type="scientific">Cryptolaemus montrouzieri</name>
    <dbReference type="NCBI Taxonomy" id="559131"/>
    <lineage>
        <taxon>Eukaryota</taxon>
        <taxon>Metazoa</taxon>
        <taxon>Ecdysozoa</taxon>
        <taxon>Arthropoda</taxon>
        <taxon>Hexapoda</taxon>
        <taxon>Insecta</taxon>
        <taxon>Pterygota</taxon>
        <taxon>Neoptera</taxon>
        <taxon>Endopterygota</taxon>
        <taxon>Coleoptera</taxon>
        <taxon>Polyphaga</taxon>
        <taxon>Cucujiformia</taxon>
        <taxon>Coccinelloidea</taxon>
        <taxon>Coccinellidae</taxon>
        <taxon>Scymninae</taxon>
        <taxon>Scymnini</taxon>
        <taxon>Cryptolaemus</taxon>
    </lineage>
</organism>
<evidence type="ECO:0000259" key="11">
    <source>
        <dbReference type="Pfam" id="PF14932"/>
    </source>
</evidence>
<evidence type="ECO:0000256" key="9">
    <source>
        <dbReference type="ARBA" id="ARBA00023306"/>
    </source>
</evidence>
<name>A0ABD2MXA4_9CUCU</name>
<evidence type="ECO:0000256" key="7">
    <source>
        <dbReference type="ARBA" id="ARBA00023054"/>
    </source>
</evidence>
<evidence type="ECO:0000256" key="10">
    <source>
        <dbReference type="SAM" id="Coils"/>
    </source>
</evidence>
<comment type="similarity">
    <text evidence="2">Belongs to the HAUS3 family.</text>
</comment>